<dbReference type="InterPro" id="IPR014729">
    <property type="entry name" value="Rossmann-like_a/b/a_fold"/>
</dbReference>
<keyword evidence="3" id="KW-0677">Repeat</keyword>
<dbReference type="AlphaFoldDB" id="A0AA36NFE7"/>
<evidence type="ECO:0000256" key="4">
    <source>
        <dbReference type="ARBA" id="ARBA00022741"/>
    </source>
</evidence>
<dbReference type="PANTHER" id="PTHR46264">
    <property type="entry name" value="TYROSINE-TRNA LIGASE"/>
    <property type="match status" value="1"/>
</dbReference>
<dbReference type="InterPro" id="IPR002305">
    <property type="entry name" value="aa-tRNA-synth_Ic"/>
</dbReference>
<evidence type="ECO:0000256" key="5">
    <source>
        <dbReference type="ARBA" id="ARBA00022840"/>
    </source>
</evidence>
<organism evidence="11 12">
    <name type="scientific">Effrenium voratum</name>
    <dbReference type="NCBI Taxonomy" id="2562239"/>
    <lineage>
        <taxon>Eukaryota</taxon>
        <taxon>Sar</taxon>
        <taxon>Alveolata</taxon>
        <taxon>Dinophyceae</taxon>
        <taxon>Suessiales</taxon>
        <taxon>Symbiodiniaceae</taxon>
        <taxon>Effrenium</taxon>
    </lineage>
</organism>
<feature type="region of interest" description="Disordered" evidence="10">
    <location>
        <begin position="1"/>
        <end position="25"/>
    </location>
</feature>
<evidence type="ECO:0000256" key="7">
    <source>
        <dbReference type="ARBA" id="ARBA00023146"/>
    </source>
</evidence>
<evidence type="ECO:0000256" key="8">
    <source>
        <dbReference type="ARBA" id="ARBA00033323"/>
    </source>
</evidence>
<sequence length="710" mass="78963">MAASRIHGNGTWNSQKGDRYQGQWHTSQKHGLGAYDLHDGQGYRGHYVDGEREGFGIFKWSGGVSYKGFWVAGRPAAVAAGTLVQEPKDEALKAGNTLLKNSLAKVDPNSPDQDGIWQTRRYLIEVWKATGMDMSKVKFLWSSEEISSRAEEYWGQALDIACRTTLARVKKCCQIMGRDEGSLTAAQILYPLMQCTDIFFLKADICQLGVDQRKVNMLARDYCDAAGRKLKPIVLSHHMLYGLKKGQAKMSKSDPDSAIFMEDKAEDVERKIQNAYCPSVPEDISVSEGMALVEDDLKNPCLDYIQYTLFSRAGYTFKVAGIEYQSFEELKQAFTQGTVSAEELKQALAAEVNALLEPVRKHFEEDEEAKQLLEKVTEWRRETLTPTSSLVRLKLDVGKARVVFAPLPSEYPRLSDALEVLRRLQGDGKKILWLQDWSARAMGCVGGSVDCVKSFYELLLHGLRSLDPELMSQVTVQWQGEAILSGPNEYWTSVINAGRQYSLEAVREALPEGEELDGAGQVVATIMHLGDVLALGGSEVVLCSGARHRNLHELAAKHAEVCGLQMPTVEILDMPSLRLQAEGDGKEADVQVLITDKEMDVNRKMKKAFCQPGNAEFCPPIDWVEAMLPAFGEFMVKRKPENGGDQAYGDAELIRKDFASEALHPGDLKTSLGKALNAAMAEIRLGLKKPELKKAQNKLNQYIKSLQKKK</sequence>
<evidence type="ECO:0000313" key="12">
    <source>
        <dbReference type="Proteomes" id="UP001178507"/>
    </source>
</evidence>
<evidence type="ECO:0000313" key="11">
    <source>
        <dbReference type="EMBL" id="CAJ1410645.1"/>
    </source>
</evidence>
<evidence type="ECO:0000256" key="2">
    <source>
        <dbReference type="ARBA" id="ARBA00022598"/>
    </source>
</evidence>
<dbReference type="FunFam" id="3.40.50.620:FF:000103">
    <property type="entry name" value="tyrosine--tRNA ligase 1, cytoplasmic"/>
    <property type="match status" value="1"/>
</dbReference>
<dbReference type="SUPFAM" id="SSF52374">
    <property type="entry name" value="Nucleotidylyl transferase"/>
    <property type="match status" value="2"/>
</dbReference>
<keyword evidence="5" id="KW-0067">ATP-binding</keyword>
<evidence type="ECO:0000256" key="9">
    <source>
        <dbReference type="ARBA" id="ARBA00048248"/>
    </source>
</evidence>
<dbReference type="GO" id="GO:0004831">
    <property type="term" value="F:tyrosine-tRNA ligase activity"/>
    <property type="evidence" value="ECO:0007669"/>
    <property type="project" value="UniProtKB-EC"/>
</dbReference>
<dbReference type="Pfam" id="PF00579">
    <property type="entry name" value="tRNA-synt_1b"/>
    <property type="match status" value="1"/>
</dbReference>
<keyword evidence="2" id="KW-0436">Ligase</keyword>
<dbReference type="GO" id="GO:0005524">
    <property type="term" value="F:ATP binding"/>
    <property type="evidence" value="ECO:0007669"/>
    <property type="project" value="UniProtKB-KW"/>
</dbReference>
<dbReference type="Gene3D" id="1.10.240.10">
    <property type="entry name" value="Tyrosyl-Transfer RNA Synthetase"/>
    <property type="match status" value="1"/>
</dbReference>
<evidence type="ECO:0000256" key="3">
    <source>
        <dbReference type="ARBA" id="ARBA00022737"/>
    </source>
</evidence>
<gene>
    <name evidence="11" type="ORF">EVOR1521_LOCUS31426</name>
</gene>
<dbReference type="Proteomes" id="UP001178507">
    <property type="component" value="Unassembled WGS sequence"/>
</dbReference>
<name>A0AA36NFE7_9DINO</name>
<keyword evidence="12" id="KW-1185">Reference proteome</keyword>
<keyword evidence="6" id="KW-0648">Protein biosynthesis</keyword>
<dbReference type="InterPro" id="IPR003409">
    <property type="entry name" value="MORN"/>
</dbReference>
<dbReference type="Gene3D" id="3.40.50.620">
    <property type="entry name" value="HUPs"/>
    <property type="match status" value="3"/>
</dbReference>
<dbReference type="SMART" id="SM00698">
    <property type="entry name" value="MORN"/>
    <property type="match status" value="2"/>
</dbReference>
<dbReference type="PANTHER" id="PTHR46264:SF4">
    <property type="entry name" value="TYROSINE--TRNA LIGASE, CYTOPLASMIC"/>
    <property type="match status" value="1"/>
</dbReference>
<proteinExistence type="predicted"/>
<dbReference type="GO" id="GO:0006437">
    <property type="term" value="P:tyrosyl-tRNA aminoacylation"/>
    <property type="evidence" value="ECO:0007669"/>
    <property type="project" value="TreeGrafter"/>
</dbReference>
<evidence type="ECO:0000256" key="10">
    <source>
        <dbReference type="SAM" id="MobiDB-lite"/>
    </source>
</evidence>
<comment type="catalytic activity">
    <reaction evidence="9">
        <text>tRNA(Tyr) + L-tyrosine + ATP = L-tyrosyl-tRNA(Tyr) + AMP + diphosphate + H(+)</text>
        <dbReference type="Rhea" id="RHEA:10220"/>
        <dbReference type="Rhea" id="RHEA-COMP:9706"/>
        <dbReference type="Rhea" id="RHEA-COMP:9707"/>
        <dbReference type="ChEBI" id="CHEBI:15378"/>
        <dbReference type="ChEBI" id="CHEBI:30616"/>
        <dbReference type="ChEBI" id="CHEBI:33019"/>
        <dbReference type="ChEBI" id="CHEBI:58315"/>
        <dbReference type="ChEBI" id="CHEBI:78442"/>
        <dbReference type="ChEBI" id="CHEBI:78536"/>
        <dbReference type="ChEBI" id="CHEBI:456215"/>
        <dbReference type="EC" id="6.1.1.1"/>
    </reaction>
</comment>
<evidence type="ECO:0000256" key="6">
    <source>
        <dbReference type="ARBA" id="ARBA00022917"/>
    </source>
</evidence>
<dbReference type="SUPFAM" id="SSF82185">
    <property type="entry name" value="Histone H3 K4-specific methyltransferase SET7/9 N-terminal domain"/>
    <property type="match status" value="1"/>
</dbReference>
<reference evidence="11" key="1">
    <citation type="submission" date="2023-08" db="EMBL/GenBank/DDBJ databases">
        <authorList>
            <person name="Chen Y."/>
            <person name="Shah S."/>
            <person name="Dougan E. K."/>
            <person name="Thang M."/>
            <person name="Chan C."/>
        </authorList>
    </citation>
    <scope>NUCLEOTIDE SEQUENCE</scope>
</reference>
<protein>
    <recommendedName>
        <fullName evidence="1">tyrosine--tRNA ligase</fullName>
        <ecNumber evidence="1">6.1.1.1</ecNumber>
    </recommendedName>
    <alternativeName>
        <fullName evidence="8">Tyrosyl-tRNA synthetase</fullName>
    </alternativeName>
</protein>
<dbReference type="InterPro" id="IPR050489">
    <property type="entry name" value="Tyr-tRNA_synthase"/>
</dbReference>
<dbReference type="EC" id="6.1.1.1" evidence="1"/>
<dbReference type="GO" id="GO:0005737">
    <property type="term" value="C:cytoplasm"/>
    <property type="evidence" value="ECO:0007669"/>
    <property type="project" value="TreeGrafter"/>
</dbReference>
<keyword evidence="4" id="KW-0547">Nucleotide-binding</keyword>
<dbReference type="Gene3D" id="2.20.110.10">
    <property type="entry name" value="Histone H3 K4-specific methyltransferase SET7/9 N-terminal domain"/>
    <property type="match status" value="1"/>
</dbReference>
<evidence type="ECO:0000256" key="1">
    <source>
        <dbReference type="ARBA" id="ARBA00013160"/>
    </source>
</evidence>
<comment type="caution">
    <text evidence="11">The sequence shown here is derived from an EMBL/GenBank/DDBJ whole genome shotgun (WGS) entry which is preliminary data.</text>
</comment>
<keyword evidence="7" id="KW-0030">Aminoacyl-tRNA synthetase</keyword>
<accession>A0AA36NFE7</accession>
<dbReference type="EMBL" id="CAUJNA010003830">
    <property type="protein sequence ID" value="CAJ1410645.1"/>
    <property type="molecule type" value="Genomic_DNA"/>
</dbReference>